<dbReference type="EMBL" id="JBHIRY010000004">
    <property type="protein sequence ID" value="MFB5759957.1"/>
    <property type="molecule type" value="Genomic_DNA"/>
</dbReference>
<evidence type="ECO:0000313" key="2">
    <source>
        <dbReference type="Proteomes" id="UP001580430"/>
    </source>
</evidence>
<evidence type="ECO:0000313" key="1">
    <source>
        <dbReference type="EMBL" id="MFB5759957.1"/>
    </source>
</evidence>
<sequence>MSLKGASRFYRRVQTNGRWTEALNIGSAGRIGSRHKGEYRFK</sequence>
<protein>
    <submittedName>
        <fullName evidence="1">Uncharacterized protein</fullName>
    </submittedName>
</protein>
<organism evidence="1 2">
    <name type="scientific">Paenibacillus medicaginis</name>
    <dbReference type="NCBI Taxonomy" id="1470560"/>
    <lineage>
        <taxon>Bacteria</taxon>
        <taxon>Bacillati</taxon>
        <taxon>Bacillota</taxon>
        <taxon>Bacilli</taxon>
        <taxon>Bacillales</taxon>
        <taxon>Paenibacillaceae</taxon>
        <taxon>Paenibacillus</taxon>
    </lineage>
</organism>
<name>A0ABV5C0W4_9BACL</name>
<proteinExistence type="predicted"/>
<accession>A0ABV5C0W4</accession>
<gene>
    <name evidence="1" type="ORF">ACE5LO_06075</name>
</gene>
<comment type="caution">
    <text evidence="1">The sequence shown here is derived from an EMBL/GenBank/DDBJ whole genome shotgun (WGS) entry which is preliminary data.</text>
</comment>
<reference evidence="1 2" key="1">
    <citation type="submission" date="2024-09" db="EMBL/GenBank/DDBJ databases">
        <title>Paenibacillus zeirhizospherea sp. nov., isolated from surface of the maize (Zea mays) roots in a horticulture field, Hungary.</title>
        <authorList>
            <person name="Marton D."/>
            <person name="Farkas M."/>
            <person name="Bedics A."/>
            <person name="Toth E."/>
            <person name="Tancsics A."/>
            <person name="Boka K."/>
            <person name="Marati G."/>
            <person name="Kriszt B."/>
            <person name="Cserhati M."/>
        </authorList>
    </citation>
    <scope>NUCLEOTIDE SEQUENCE [LARGE SCALE GENOMIC DNA]</scope>
    <source>
        <strain evidence="1 2">JCM 18446</strain>
    </source>
</reference>
<keyword evidence="2" id="KW-1185">Reference proteome</keyword>
<dbReference type="RefSeq" id="WP_375519133.1">
    <property type="nucleotide sequence ID" value="NZ_JBHIRY010000004.1"/>
</dbReference>
<dbReference type="Proteomes" id="UP001580430">
    <property type="component" value="Unassembled WGS sequence"/>
</dbReference>